<dbReference type="GeneID" id="36346548"/>
<gene>
    <name evidence="2" type="ORF">EGR_10833</name>
</gene>
<dbReference type="EMBL" id="APAU02000279">
    <property type="protein sequence ID" value="EUB54310.1"/>
    <property type="molecule type" value="Genomic_DNA"/>
</dbReference>
<accession>W6TZQ2</accession>
<sequence length="123" mass="13577">MWSSVFTASVRVISASPREMSVNVGETIVLYGVLLLNIAAFTNDGWICGRLYWQRCLEASYVTLIMVGVLTTTIVLSLIVTIVQAVVTFIDSDSSVSQTASERKSAYMPRDNSRCVRHLPSLQ</sequence>
<dbReference type="AlphaFoldDB" id="W6TZQ2"/>
<keyword evidence="3" id="KW-1185">Reference proteome</keyword>
<protein>
    <submittedName>
        <fullName evidence="2">Uncharacterized protein</fullName>
    </submittedName>
</protein>
<reference evidence="2 3" key="1">
    <citation type="journal article" date="2013" name="Nat. Genet.">
        <title>The genome of the hydatid tapeworm Echinococcus granulosus.</title>
        <authorList>
            <person name="Zheng H."/>
            <person name="Zhang W."/>
            <person name="Zhang L."/>
            <person name="Zhang Z."/>
            <person name="Li J."/>
            <person name="Lu G."/>
            <person name="Zhu Y."/>
            <person name="Wang Y."/>
            <person name="Huang Y."/>
            <person name="Liu J."/>
            <person name="Kang H."/>
            <person name="Chen J."/>
            <person name="Wang L."/>
            <person name="Chen A."/>
            <person name="Yu S."/>
            <person name="Gao Z."/>
            <person name="Jin L."/>
            <person name="Gu W."/>
            <person name="Wang Z."/>
            <person name="Zhao L."/>
            <person name="Shi B."/>
            <person name="Wen H."/>
            <person name="Lin R."/>
            <person name="Jones M.K."/>
            <person name="Brejova B."/>
            <person name="Vinar T."/>
            <person name="Zhao G."/>
            <person name="McManus D.P."/>
            <person name="Chen Z."/>
            <person name="Zhou Y."/>
            <person name="Wang S."/>
        </authorList>
    </citation>
    <scope>NUCLEOTIDE SEQUENCE [LARGE SCALE GENOMIC DNA]</scope>
</reference>
<evidence type="ECO:0000256" key="1">
    <source>
        <dbReference type="SAM" id="Phobius"/>
    </source>
</evidence>
<evidence type="ECO:0000313" key="2">
    <source>
        <dbReference type="EMBL" id="EUB54310.1"/>
    </source>
</evidence>
<evidence type="ECO:0000313" key="3">
    <source>
        <dbReference type="Proteomes" id="UP000019149"/>
    </source>
</evidence>
<organism evidence="2 3">
    <name type="scientific">Echinococcus granulosus</name>
    <name type="common">Hydatid tapeworm</name>
    <dbReference type="NCBI Taxonomy" id="6210"/>
    <lineage>
        <taxon>Eukaryota</taxon>
        <taxon>Metazoa</taxon>
        <taxon>Spiralia</taxon>
        <taxon>Lophotrochozoa</taxon>
        <taxon>Platyhelminthes</taxon>
        <taxon>Cestoda</taxon>
        <taxon>Eucestoda</taxon>
        <taxon>Cyclophyllidea</taxon>
        <taxon>Taeniidae</taxon>
        <taxon>Echinococcus</taxon>
        <taxon>Echinococcus granulosus group</taxon>
    </lineage>
</organism>
<dbReference type="OrthoDB" id="6266670at2759"/>
<dbReference type="CTD" id="36346548"/>
<feature type="transmembrane region" description="Helical" evidence="1">
    <location>
        <begin position="28"/>
        <end position="49"/>
    </location>
</feature>
<name>W6TZQ2_ECHGR</name>
<keyword evidence="1" id="KW-0812">Transmembrane</keyword>
<dbReference type="KEGG" id="egl:EGR_10833"/>
<keyword evidence="1" id="KW-1133">Transmembrane helix</keyword>
<keyword evidence="1" id="KW-0472">Membrane</keyword>
<dbReference type="Proteomes" id="UP000019149">
    <property type="component" value="Unassembled WGS sequence"/>
</dbReference>
<comment type="caution">
    <text evidence="2">The sequence shown here is derived from an EMBL/GenBank/DDBJ whole genome shotgun (WGS) entry which is preliminary data.</text>
</comment>
<feature type="transmembrane region" description="Helical" evidence="1">
    <location>
        <begin position="61"/>
        <end position="87"/>
    </location>
</feature>
<dbReference type="RefSeq" id="XP_024345506.1">
    <property type="nucleotide sequence ID" value="XM_024500082.1"/>
</dbReference>
<proteinExistence type="predicted"/>